<evidence type="ECO:0000256" key="1">
    <source>
        <dbReference type="SAM" id="Phobius"/>
    </source>
</evidence>
<gene>
    <name evidence="2" type="ORF">SAMN05216404_1023</name>
</gene>
<proteinExistence type="predicted"/>
<dbReference type="RefSeq" id="WP_074743983.1">
    <property type="nucleotide sequence ID" value="NZ_FOCT01000002.1"/>
</dbReference>
<dbReference type="Proteomes" id="UP000183898">
    <property type="component" value="Unassembled WGS sequence"/>
</dbReference>
<keyword evidence="1" id="KW-1133">Transmembrane helix</keyword>
<reference evidence="2 3" key="1">
    <citation type="submission" date="2016-10" db="EMBL/GenBank/DDBJ databases">
        <authorList>
            <person name="de Groot N.N."/>
        </authorList>
    </citation>
    <scope>NUCLEOTIDE SEQUENCE [LARGE SCALE GENOMIC DNA]</scope>
    <source>
        <strain evidence="2 3">Nl18</strain>
    </source>
</reference>
<organism evidence="2 3">
    <name type="scientific">Nitrosospira multiformis</name>
    <dbReference type="NCBI Taxonomy" id="1231"/>
    <lineage>
        <taxon>Bacteria</taxon>
        <taxon>Pseudomonadati</taxon>
        <taxon>Pseudomonadota</taxon>
        <taxon>Betaproteobacteria</taxon>
        <taxon>Nitrosomonadales</taxon>
        <taxon>Nitrosomonadaceae</taxon>
        <taxon>Nitrosospira</taxon>
    </lineage>
</organism>
<protein>
    <submittedName>
        <fullName evidence="2">Uncharacterized protein</fullName>
    </submittedName>
</protein>
<accession>A0A1H8CMN3</accession>
<keyword evidence="1" id="KW-0812">Transmembrane</keyword>
<dbReference type="AlphaFoldDB" id="A0A1H8CMN3"/>
<sequence length="189" mass="21271">MSFILTEEEGQCFLPVLKEEKLELFNFEFPVEHRFIQITAALLQGIDLRVTLALRWRLLLLWLFMLVVSGALAYIIREVYQIGSEVQAQKSVEQTAQACAALQTEYSRSVKPGEDIVDRELMNAVLNVTLDDLPGVEGGFWHASSRFVAYAFPSHVGTEKKKMFRSLSANGSKRLPAGALLEVCPWSMC</sequence>
<name>A0A1H8CMN3_9PROT</name>
<evidence type="ECO:0000313" key="3">
    <source>
        <dbReference type="Proteomes" id="UP000183898"/>
    </source>
</evidence>
<feature type="transmembrane region" description="Helical" evidence="1">
    <location>
        <begin position="58"/>
        <end position="76"/>
    </location>
</feature>
<keyword evidence="1" id="KW-0472">Membrane</keyword>
<dbReference type="EMBL" id="FOCT01000002">
    <property type="protein sequence ID" value="SEM96300.1"/>
    <property type="molecule type" value="Genomic_DNA"/>
</dbReference>
<evidence type="ECO:0000313" key="2">
    <source>
        <dbReference type="EMBL" id="SEM96300.1"/>
    </source>
</evidence>